<evidence type="ECO:0000313" key="1">
    <source>
        <dbReference type="EMBL" id="RGD74529.1"/>
    </source>
</evidence>
<organism evidence="1 2">
    <name type="scientific">Anaerofustis stercorihominis</name>
    <dbReference type="NCBI Taxonomy" id="214853"/>
    <lineage>
        <taxon>Bacteria</taxon>
        <taxon>Bacillati</taxon>
        <taxon>Bacillota</taxon>
        <taxon>Clostridia</taxon>
        <taxon>Eubacteriales</taxon>
        <taxon>Eubacteriaceae</taxon>
        <taxon>Anaerofustis</taxon>
    </lineage>
</organism>
<name>A0A3E3E025_9FIRM</name>
<proteinExistence type="predicted"/>
<protein>
    <submittedName>
        <fullName evidence="1">Uncharacterized protein</fullName>
    </submittedName>
</protein>
<gene>
    <name evidence="1" type="ORF">DW687_07165</name>
</gene>
<dbReference type="EMBL" id="QUSM01000003">
    <property type="protein sequence ID" value="RGD74529.1"/>
    <property type="molecule type" value="Genomic_DNA"/>
</dbReference>
<evidence type="ECO:0000313" key="2">
    <source>
        <dbReference type="Proteomes" id="UP000261212"/>
    </source>
</evidence>
<reference evidence="1 2" key="1">
    <citation type="submission" date="2018-08" db="EMBL/GenBank/DDBJ databases">
        <title>A genome reference for cultivated species of the human gut microbiota.</title>
        <authorList>
            <person name="Zou Y."/>
            <person name="Xue W."/>
            <person name="Luo G."/>
        </authorList>
    </citation>
    <scope>NUCLEOTIDE SEQUENCE [LARGE SCALE GENOMIC DNA]</scope>
    <source>
        <strain evidence="1 2">AM25-6</strain>
    </source>
</reference>
<comment type="caution">
    <text evidence="1">The sequence shown here is derived from an EMBL/GenBank/DDBJ whole genome shotgun (WGS) entry which is preliminary data.</text>
</comment>
<dbReference type="Proteomes" id="UP000261212">
    <property type="component" value="Unassembled WGS sequence"/>
</dbReference>
<sequence length="60" mass="6988">MKDKVCPKCNSKNVEEMMYGMMYFEACEAFGVKEEFYGGCSPDDETRPDYICLSCGYEWK</sequence>
<dbReference type="AlphaFoldDB" id="A0A3E3E025"/>
<accession>A0A3E3E025</accession>
<dbReference type="RefSeq" id="WP_117532229.1">
    <property type="nucleotide sequence ID" value="NZ_QUSM01000003.1"/>
</dbReference>